<reference evidence="7 8" key="1">
    <citation type="journal article" date="2016" name="Mol. Biol. Evol.">
        <title>Comparative Genomics of Early-Diverging Mushroom-Forming Fungi Provides Insights into the Origins of Lignocellulose Decay Capabilities.</title>
        <authorList>
            <person name="Nagy L.G."/>
            <person name="Riley R."/>
            <person name="Tritt A."/>
            <person name="Adam C."/>
            <person name="Daum C."/>
            <person name="Floudas D."/>
            <person name="Sun H."/>
            <person name="Yadav J.S."/>
            <person name="Pangilinan J."/>
            <person name="Larsson K.H."/>
            <person name="Matsuura K."/>
            <person name="Barry K."/>
            <person name="Labutti K."/>
            <person name="Kuo R."/>
            <person name="Ohm R.A."/>
            <person name="Bhattacharya S.S."/>
            <person name="Shirouzu T."/>
            <person name="Yoshinaga Y."/>
            <person name="Martin F.M."/>
            <person name="Grigoriev I.V."/>
            <person name="Hibbett D.S."/>
        </authorList>
    </citation>
    <scope>NUCLEOTIDE SEQUENCE [LARGE SCALE GENOMIC DNA]</scope>
    <source>
        <strain evidence="7 8">TUFC12733</strain>
    </source>
</reference>
<feature type="compositionally biased region" description="Polar residues" evidence="6">
    <location>
        <begin position="192"/>
        <end position="210"/>
    </location>
</feature>
<feature type="compositionally biased region" description="Acidic residues" evidence="6">
    <location>
        <begin position="513"/>
        <end position="525"/>
    </location>
</feature>
<keyword evidence="5" id="KW-0539">Nucleus</keyword>
<proteinExistence type="predicted"/>
<feature type="compositionally biased region" description="Basic and acidic residues" evidence="6">
    <location>
        <begin position="32"/>
        <end position="41"/>
    </location>
</feature>
<dbReference type="SUPFAM" id="SSF47459">
    <property type="entry name" value="HLH, helix-loop-helix DNA-binding domain"/>
    <property type="match status" value="1"/>
</dbReference>
<evidence type="ECO:0000256" key="2">
    <source>
        <dbReference type="ARBA" id="ARBA00023015"/>
    </source>
</evidence>
<dbReference type="InterPro" id="IPR052207">
    <property type="entry name" value="Max-like/E-box_TFs"/>
</dbReference>
<keyword evidence="4" id="KW-0804">Transcription</keyword>
<protein>
    <recommendedName>
        <fullName evidence="9">BHLH domain-containing protein</fullName>
    </recommendedName>
</protein>
<evidence type="ECO:0000256" key="3">
    <source>
        <dbReference type="ARBA" id="ARBA00023125"/>
    </source>
</evidence>
<comment type="subcellular location">
    <subcellularLocation>
        <location evidence="1">Nucleus</location>
    </subcellularLocation>
</comment>
<evidence type="ECO:0000256" key="4">
    <source>
        <dbReference type="ARBA" id="ARBA00023163"/>
    </source>
</evidence>
<evidence type="ECO:0000256" key="5">
    <source>
        <dbReference type="ARBA" id="ARBA00023242"/>
    </source>
</evidence>
<feature type="compositionally biased region" description="Low complexity" evidence="6">
    <location>
        <begin position="44"/>
        <end position="75"/>
    </location>
</feature>
<dbReference type="AlphaFoldDB" id="A0A167H0K6"/>
<dbReference type="PANTHER" id="PTHR15741:SF27">
    <property type="entry name" value="TRANSCRIPTION FACTOR AP-4"/>
    <property type="match status" value="1"/>
</dbReference>
<keyword evidence="8" id="KW-1185">Reference proteome</keyword>
<name>A0A167H0K6_CALVF</name>
<dbReference type="Gene3D" id="4.10.280.10">
    <property type="entry name" value="Helix-loop-helix DNA-binding domain"/>
    <property type="match status" value="1"/>
</dbReference>
<feature type="region of interest" description="Disordered" evidence="6">
    <location>
        <begin position="246"/>
        <end position="353"/>
    </location>
</feature>
<accession>A0A167H0K6</accession>
<sequence length="525" mass="56825">MVVVQKAVTVYETGHSSLVPRFHKPGPTIIMRRPDSARDQMRNTTALPASSSSRTPSAPLQTTTTVTSPTAPRSAQPYPHHSPTTPFRSPTEHLPYGQHQQQTDYYALPPPHQQQQQRAQYADPSGPHSPHAQYSPSDRRPPPDAIWGPPQQPPPPSSQQRYPSLRGDHLLDTNPPGPEVQKRTSVLIALSGTSSQPMPPAQSQYFMQSPHSEEPGRIIYRGGDVGVMPQFPTGAQAGPTYGSSFPHYMSSMAPPPLNTRGLHNTPPKPASPSKPGEERESKRSPPTPPQQPSTKRSKTDSTDDAGQWYQSDASPTDSDTKRAMAGMTSTVKTRPVSLLTQEQKKANHIHSEQKRRATIRKGYEALCEVVPSLREVVAAGGPGVGALTTKVPGMSPTDSEKKRGGKGKGKGSRDDDDGGLGGVVKSEALVLTKTIEHVEALLAERNKLLTEHAHLAAALPPHERPPPYVPGQSTSLQPGARELRAWETPWHGGSGLPPAHMRDAMSWMKGLPGDEDDDDEDGDDD</sequence>
<feature type="compositionally biased region" description="Polar residues" evidence="6">
    <location>
        <begin position="308"/>
        <end position="317"/>
    </location>
</feature>
<feature type="compositionally biased region" description="Basic and acidic residues" evidence="6">
    <location>
        <begin position="342"/>
        <end position="353"/>
    </location>
</feature>
<feature type="compositionally biased region" description="Low complexity" evidence="6">
    <location>
        <begin position="113"/>
        <end position="122"/>
    </location>
</feature>
<evidence type="ECO:0000256" key="6">
    <source>
        <dbReference type="SAM" id="MobiDB-lite"/>
    </source>
</evidence>
<evidence type="ECO:0000313" key="7">
    <source>
        <dbReference type="EMBL" id="KZO91105.1"/>
    </source>
</evidence>
<dbReference type="GO" id="GO:0000981">
    <property type="term" value="F:DNA-binding transcription factor activity, RNA polymerase II-specific"/>
    <property type="evidence" value="ECO:0007669"/>
    <property type="project" value="TreeGrafter"/>
</dbReference>
<dbReference type="STRING" id="1330018.A0A167H0K6"/>
<dbReference type="GO" id="GO:0046983">
    <property type="term" value="F:protein dimerization activity"/>
    <property type="evidence" value="ECO:0007669"/>
    <property type="project" value="InterPro"/>
</dbReference>
<gene>
    <name evidence="7" type="ORF">CALVIDRAFT_531017</name>
</gene>
<dbReference type="GO" id="GO:0000978">
    <property type="term" value="F:RNA polymerase II cis-regulatory region sequence-specific DNA binding"/>
    <property type="evidence" value="ECO:0007669"/>
    <property type="project" value="TreeGrafter"/>
</dbReference>
<organism evidence="7 8">
    <name type="scientific">Calocera viscosa (strain TUFC12733)</name>
    <dbReference type="NCBI Taxonomy" id="1330018"/>
    <lineage>
        <taxon>Eukaryota</taxon>
        <taxon>Fungi</taxon>
        <taxon>Dikarya</taxon>
        <taxon>Basidiomycota</taxon>
        <taxon>Agaricomycotina</taxon>
        <taxon>Dacrymycetes</taxon>
        <taxon>Dacrymycetales</taxon>
        <taxon>Dacrymycetaceae</taxon>
        <taxon>Calocera</taxon>
    </lineage>
</organism>
<keyword evidence="2" id="KW-0805">Transcription regulation</keyword>
<evidence type="ECO:0008006" key="9">
    <source>
        <dbReference type="Google" id="ProtNLM"/>
    </source>
</evidence>
<feature type="region of interest" description="Disordered" evidence="6">
    <location>
        <begin position="111"/>
        <end position="180"/>
    </location>
</feature>
<dbReference type="EMBL" id="KV417328">
    <property type="protein sequence ID" value="KZO91105.1"/>
    <property type="molecule type" value="Genomic_DNA"/>
</dbReference>
<keyword evidence="3" id="KW-0238">DNA-binding</keyword>
<dbReference type="GO" id="GO:0005634">
    <property type="term" value="C:nucleus"/>
    <property type="evidence" value="ECO:0007669"/>
    <property type="project" value="UniProtKB-SubCell"/>
</dbReference>
<feature type="region of interest" description="Disordered" evidence="6">
    <location>
        <begin position="192"/>
        <end position="211"/>
    </location>
</feature>
<dbReference type="InterPro" id="IPR036638">
    <property type="entry name" value="HLH_DNA-bd_sf"/>
</dbReference>
<dbReference type="PANTHER" id="PTHR15741">
    <property type="entry name" value="BASIC HELIX-LOOP-HELIX ZIP TRANSCRIPTION FACTOR"/>
    <property type="match status" value="1"/>
</dbReference>
<evidence type="ECO:0000313" key="8">
    <source>
        <dbReference type="Proteomes" id="UP000076738"/>
    </source>
</evidence>
<feature type="region of interest" description="Disordered" evidence="6">
    <location>
        <begin position="382"/>
        <end position="422"/>
    </location>
</feature>
<dbReference type="Proteomes" id="UP000076738">
    <property type="component" value="Unassembled WGS sequence"/>
</dbReference>
<feature type="region of interest" description="Disordered" evidence="6">
    <location>
        <begin position="23"/>
        <end position="99"/>
    </location>
</feature>
<dbReference type="OrthoDB" id="5778525at2759"/>
<feature type="region of interest" description="Disordered" evidence="6">
    <location>
        <begin position="487"/>
        <end position="525"/>
    </location>
</feature>
<evidence type="ECO:0000256" key="1">
    <source>
        <dbReference type="ARBA" id="ARBA00004123"/>
    </source>
</evidence>